<dbReference type="AlphaFoldDB" id="A0A1N7J355"/>
<dbReference type="EMBL" id="FTOD01000001">
    <property type="protein sequence ID" value="SIS43734.1"/>
    <property type="molecule type" value="Genomic_DNA"/>
</dbReference>
<dbReference type="RefSeq" id="WP_076523301.1">
    <property type="nucleotide sequence ID" value="NZ_CP048103.1"/>
</dbReference>
<reference evidence="2" key="1">
    <citation type="submission" date="2017-01" db="EMBL/GenBank/DDBJ databases">
        <authorList>
            <person name="Varghese N."/>
            <person name="Submissions S."/>
        </authorList>
    </citation>
    <scope>NUCLEOTIDE SEQUENCE [LARGE SCALE GENOMIC DNA]</scope>
    <source>
        <strain evidence="2">DSM 45196</strain>
    </source>
</reference>
<evidence type="ECO:0000313" key="1">
    <source>
        <dbReference type="EMBL" id="SIS43734.1"/>
    </source>
</evidence>
<sequence length="66" mass="7288">MVENKLHHLKFNIISSSGRVNLGDTVNVRSQVKFYLVGRGFVIGDCTGTSYGMRNQQVDPDSADQS</sequence>
<accession>A0A1N7J355</accession>
<evidence type="ECO:0000313" key="2">
    <source>
        <dbReference type="Proteomes" id="UP000186795"/>
    </source>
</evidence>
<proteinExistence type="predicted"/>
<dbReference type="Proteomes" id="UP000186795">
    <property type="component" value="Unassembled WGS sequence"/>
</dbReference>
<organism evidence="1 2">
    <name type="scientific">Kroppenstedtia eburnea</name>
    <dbReference type="NCBI Taxonomy" id="714067"/>
    <lineage>
        <taxon>Bacteria</taxon>
        <taxon>Bacillati</taxon>
        <taxon>Bacillota</taxon>
        <taxon>Bacilli</taxon>
        <taxon>Bacillales</taxon>
        <taxon>Thermoactinomycetaceae</taxon>
        <taxon>Kroppenstedtia</taxon>
    </lineage>
</organism>
<keyword evidence="2" id="KW-1185">Reference proteome</keyword>
<protein>
    <submittedName>
        <fullName evidence="1">Spore germination protein gerPA/gerPF</fullName>
    </submittedName>
</protein>
<gene>
    <name evidence="1" type="ORF">SAMN05421790_101665</name>
</gene>
<name>A0A1N7J355_9BACL</name>